<gene>
    <name evidence="1" type="ORF">ACFPQ4_04925</name>
</gene>
<comment type="caution">
    <text evidence="1">The sequence shown here is derived from an EMBL/GenBank/DDBJ whole genome shotgun (WGS) entry which is preliminary data.</text>
</comment>
<organism evidence="1 2">
    <name type="scientific">Cohnella yongneupensis</name>
    <dbReference type="NCBI Taxonomy" id="425006"/>
    <lineage>
        <taxon>Bacteria</taxon>
        <taxon>Bacillati</taxon>
        <taxon>Bacillota</taxon>
        <taxon>Bacilli</taxon>
        <taxon>Bacillales</taxon>
        <taxon>Paenibacillaceae</taxon>
        <taxon>Cohnella</taxon>
    </lineage>
</organism>
<sequence length="67" mass="7750">MNPSLINEAMIHRWEVEVWRTYEHRFGRGDVEAVELMGTGRIIKHTRESKEGAEIRIKDTGSIGEIL</sequence>
<proteinExistence type="predicted"/>
<accession>A0ABW0QVK1</accession>
<evidence type="ECO:0000313" key="1">
    <source>
        <dbReference type="EMBL" id="MFC5528798.1"/>
    </source>
</evidence>
<protein>
    <submittedName>
        <fullName evidence="1">Uncharacterized protein</fullName>
    </submittedName>
</protein>
<keyword evidence="2" id="KW-1185">Reference proteome</keyword>
<name>A0ABW0QVK1_9BACL</name>
<dbReference type="Proteomes" id="UP001596108">
    <property type="component" value="Unassembled WGS sequence"/>
</dbReference>
<dbReference type="RefSeq" id="WP_378110659.1">
    <property type="nucleotide sequence ID" value="NZ_JBHSNC010000012.1"/>
</dbReference>
<evidence type="ECO:0000313" key="2">
    <source>
        <dbReference type="Proteomes" id="UP001596108"/>
    </source>
</evidence>
<dbReference type="EMBL" id="JBHSNC010000012">
    <property type="protein sequence ID" value="MFC5528798.1"/>
    <property type="molecule type" value="Genomic_DNA"/>
</dbReference>
<reference evidence="2" key="1">
    <citation type="journal article" date="2019" name="Int. J. Syst. Evol. Microbiol.">
        <title>The Global Catalogue of Microorganisms (GCM) 10K type strain sequencing project: providing services to taxonomists for standard genome sequencing and annotation.</title>
        <authorList>
            <consortium name="The Broad Institute Genomics Platform"/>
            <consortium name="The Broad Institute Genome Sequencing Center for Infectious Disease"/>
            <person name="Wu L."/>
            <person name="Ma J."/>
        </authorList>
    </citation>
    <scope>NUCLEOTIDE SEQUENCE [LARGE SCALE GENOMIC DNA]</scope>
    <source>
        <strain evidence="2">CGMCC 1.18578</strain>
    </source>
</reference>